<dbReference type="AlphaFoldDB" id="A0A517TBJ3"/>
<evidence type="ECO:0000256" key="1">
    <source>
        <dbReference type="PROSITE-ProRule" id="PRU00182"/>
    </source>
</evidence>
<dbReference type="PROSITE" id="PS50889">
    <property type="entry name" value="S4"/>
    <property type="match status" value="1"/>
</dbReference>
<dbReference type="InterPro" id="IPR036986">
    <property type="entry name" value="S4_RNA-bd_sf"/>
</dbReference>
<dbReference type="GO" id="GO:0003723">
    <property type="term" value="F:RNA binding"/>
    <property type="evidence" value="ECO:0007669"/>
    <property type="project" value="UniProtKB-KW"/>
</dbReference>
<keyword evidence="1" id="KW-0694">RNA-binding</keyword>
<dbReference type="EMBL" id="CP036316">
    <property type="protein sequence ID" value="QDT65741.1"/>
    <property type="molecule type" value="Genomic_DNA"/>
</dbReference>
<gene>
    <name evidence="2" type="ORF">V22_30010</name>
</gene>
<sequence length="99" mass="10964">MGKGYNYSSTRKNLSIGYAENMESGDNSEESIRLDQFLKLAAIVGTGGQAKMLIQDGQILVNGEVETRRRRKLVPGDCVICEGEEYFVATDEELENSPE</sequence>
<dbReference type="KEGG" id="chya:V22_30010"/>
<protein>
    <submittedName>
        <fullName evidence="2">Ribosome-associated protein</fullName>
    </submittedName>
</protein>
<reference evidence="2 3" key="1">
    <citation type="submission" date="2019-02" db="EMBL/GenBank/DDBJ databases">
        <title>Deep-cultivation of Planctomycetes and their phenomic and genomic characterization uncovers novel biology.</title>
        <authorList>
            <person name="Wiegand S."/>
            <person name="Jogler M."/>
            <person name="Boedeker C."/>
            <person name="Pinto D."/>
            <person name="Vollmers J."/>
            <person name="Rivas-Marin E."/>
            <person name="Kohn T."/>
            <person name="Peeters S.H."/>
            <person name="Heuer A."/>
            <person name="Rast P."/>
            <person name="Oberbeckmann S."/>
            <person name="Bunk B."/>
            <person name="Jeske O."/>
            <person name="Meyerdierks A."/>
            <person name="Storesund J.E."/>
            <person name="Kallscheuer N."/>
            <person name="Luecker S."/>
            <person name="Lage O.M."/>
            <person name="Pohl T."/>
            <person name="Merkel B.J."/>
            <person name="Hornburger P."/>
            <person name="Mueller R.-W."/>
            <person name="Bruemmer F."/>
            <person name="Labrenz M."/>
            <person name="Spormann A.M."/>
            <person name="Op den Camp H."/>
            <person name="Overmann J."/>
            <person name="Amann R."/>
            <person name="Jetten M.S.M."/>
            <person name="Mascher T."/>
            <person name="Medema M.H."/>
            <person name="Devos D.P."/>
            <person name="Kaster A.-K."/>
            <person name="Ovreas L."/>
            <person name="Rohde M."/>
            <person name="Galperin M.Y."/>
            <person name="Jogler C."/>
        </authorList>
    </citation>
    <scope>NUCLEOTIDE SEQUENCE [LARGE SCALE GENOMIC DNA]</scope>
    <source>
        <strain evidence="2 3">V22</strain>
    </source>
</reference>
<dbReference type="Pfam" id="PF13275">
    <property type="entry name" value="S4_2"/>
    <property type="match status" value="1"/>
</dbReference>
<keyword evidence="3" id="KW-1185">Reference proteome</keyword>
<dbReference type="Gene3D" id="3.10.290.10">
    <property type="entry name" value="RNA-binding S4 domain"/>
    <property type="match status" value="1"/>
</dbReference>
<dbReference type="CDD" id="cd00165">
    <property type="entry name" value="S4"/>
    <property type="match status" value="1"/>
</dbReference>
<name>A0A517TBJ3_9PLAN</name>
<proteinExistence type="predicted"/>
<evidence type="ECO:0000313" key="2">
    <source>
        <dbReference type="EMBL" id="QDT65741.1"/>
    </source>
</evidence>
<organism evidence="2 3">
    <name type="scientific">Calycomorphotria hydatis</name>
    <dbReference type="NCBI Taxonomy" id="2528027"/>
    <lineage>
        <taxon>Bacteria</taxon>
        <taxon>Pseudomonadati</taxon>
        <taxon>Planctomycetota</taxon>
        <taxon>Planctomycetia</taxon>
        <taxon>Planctomycetales</taxon>
        <taxon>Planctomycetaceae</taxon>
        <taxon>Calycomorphotria</taxon>
    </lineage>
</organism>
<dbReference type="Proteomes" id="UP000319976">
    <property type="component" value="Chromosome"/>
</dbReference>
<accession>A0A517TBJ3</accession>
<evidence type="ECO:0000313" key="3">
    <source>
        <dbReference type="Proteomes" id="UP000319976"/>
    </source>
</evidence>
<dbReference type="SUPFAM" id="SSF55174">
    <property type="entry name" value="Alpha-L RNA-binding motif"/>
    <property type="match status" value="1"/>
</dbReference>